<feature type="domain" description="RNase H type-1" evidence="2">
    <location>
        <begin position="1259"/>
        <end position="1383"/>
    </location>
</feature>
<dbReference type="InterPro" id="IPR036397">
    <property type="entry name" value="RNaseH_sf"/>
</dbReference>
<dbReference type="Pfam" id="PF13966">
    <property type="entry name" value="zf-RVT"/>
    <property type="match status" value="1"/>
</dbReference>
<dbReference type="Pfam" id="PF14392">
    <property type="entry name" value="zf-CCHC_4"/>
    <property type="match status" value="1"/>
</dbReference>
<feature type="domain" description="Reverse transcriptase zinc-binding" evidence="3">
    <location>
        <begin position="1080"/>
        <end position="1152"/>
    </location>
</feature>
<keyword evidence="6" id="KW-1185">Reference proteome</keyword>
<dbReference type="GO" id="GO:0003676">
    <property type="term" value="F:nucleic acid binding"/>
    <property type="evidence" value="ECO:0007669"/>
    <property type="project" value="InterPro"/>
</dbReference>
<accession>A0A803P1A9</accession>
<dbReference type="InterPro" id="IPR044730">
    <property type="entry name" value="RNase_H-like_dom_plant"/>
</dbReference>
<sequence length="1410" mass="160140">MNTTLSLSEKERDVHILSATDLQDSDTPPKFFLVARCLSSSVNPQTFIKKMGEFWSNKCRFEVVVSEMHSDLFLLTTACAGDKCRVLSGEPWHFFNQLILFHSPASLQSVKKEDLFKAQFWIQTHRLPFLNVTQPLMRGKMVTLPKVQDEHWPEFRYENLPTFCFHCGILGHPFDKCKAFLELVDSGVDPDLPYGPHMIGDKLPKVGYDRYCNDFSKVNAYPFLTRLAKKSIASTLPELYTNPNIAIGAMPQPKPLTIVESNTPDQSATPKNNQSSEMPLPFPSYIPTAFHSASSSANHIPNPLPPTQVHLPQNNSLNIDTITSYPSLPISSKPYDNNPVSKNKGKAIMMGDESTDLGDIGKSFKRQIDPENLQSVLKRCRDRVHHSLKFSNGLGLKGGLLLLWITNIDVTLNSYSMNYFDAFVLYENGCRFHFTAFYGAPKSHLRINTWNLLRSFATPSNNISWLVLGDFNELLSNEDKYGGPLKSDKLMNDFRQAIDFCNLIAIPYTRDRFTWTNKHYTGTLVKERLDRGFHNGVWTDFFVDATLSHLNFYHSDHRAIAYNVSLPQQLSISTKRHQRFRFEQFWLKDSDCRDIIQASWKSCNDIHPIPSLLQNIADCSSALQDWHVSKYGQMGRDIAAAQKHSSHLHNSNDRSIQHFKNVEDADKILDDLLEKEELYWHQRARVDWLQSGDSNTQFFHARAKSRNATNKIKTLNTVAGGVVHGDEEIANEVTSYFSQLFNSNATDVENALHSMAPDKSPGVDDMSAMFFQKHWDIVGLLVTQSVLQILNEGANMTCINSALITLIPKIDLPKFVSEFRPISLCTVIYKLVSKAIAVRFKEALPFVISQHQSAFLPNRLITDNVLLVFELIHCLKNKNLPKKFCNQLEAMMANFWWGSHANHSKIHWKKWKFLCSSKVDGGMGFRSFLHFNQALLAKQAWRIFDDPSSLLARVLQARYFKDGNFLSAKKGVLPSLTWQSIYDGKELLLKGLRRKIGNGQSVRCATNPWLLGNTTFTPYHYGGDPLFTVAHYITNDRQWDLRIQEDHFGNIDIERILSILLAPTPREDTLIWHHSDTGNYTVKSGYHLAASLESMEADSPSSSNHQWWNRFWSLKLPKKVKIFAWRFINDDLPTAANLMHRKISTSSACSLCLGNLKGYDIFSYLATVNKDADLERIICIMWCIWSERNKEIHGSKPKIAEVICSYSYSYLAQYRKATAVAIPSQTTAAINCNNQSTSSSFKQTISKWKPPGKDMYKLNIDATIDSNGAIIGVGALIRTDEGVVVAGLSKALKGYCSPKEMEALAMFYSLQWALMHQFPLHFIEFDSLLLINALNCLSSTKCITPFHDLVEDINYLMSFFPRVKVSHVKRDANQAAHDLAKFALRLDEDMFWLGEIPSPIVSLVVTDSSH</sequence>
<dbReference type="Gene3D" id="3.60.10.10">
    <property type="entry name" value="Endonuclease/exonuclease/phosphatase"/>
    <property type="match status" value="1"/>
</dbReference>
<dbReference type="Gene3D" id="3.30.420.10">
    <property type="entry name" value="Ribonuclease H-like superfamily/Ribonuclease H"/>
    <property type="match status" value="1"/>
</dbReference>
<dbReference type="InterPro" id="IPR012337">
    <property type="entry name" value="RNaseH-like_sf"/>
</dbReference>
<dbReference type="CDD" id="cd06222">
    <property type="entry name" value="RNase_H_like"/>
    <property type="match status" value="1"/>
</dbReference>
<dbReference type="InterPro" id="IPR002156">
    <property type="entry name" value="RNaseH_domain"/>
</dbReference>
<feature type="region of interest" description="Disordered" evidence="1">
    <location>
        <begin position="258"/>
        <end position="280"/>
    </location>
</feature>
<dbReference type="EnsemblPlants" id="evm.model.02.49">
    <property type="protein sequence ID" value="cds.evm.model.02.49"/>
    <property type="gene ID" value="evm.TU.02.49"/>
</dbReference>
<dbReference type="Gramene" id="evm.model.02.49">
    <property type="protein sequence ID" value="cds.evm.model.02.49"/>
    <property type="gene ID" value="evm.TU.02.49"/>
</dbReference>
<reference evidence="5" key="1">
    <citation type="submission" date="2018-11" db="EMBL/GenBank/DDBJ databases">
        <authorList>
            <person name="Grassa J C."/>
        </authorList>
    </citation>
    <scope>NUCLEOTIDE SEQUENCE [LARGE SCALE GENOMIC DNA]</scope>
</reference>
<protein>
    <submittedName>
        <fullName evidence="5">Uncharacterized protein</fullName>
    </submittedName>
</protein>
<dbReference type="InterPro" id="IPR036691">
    <property type="entry name" value="Endo/exonu/phosph_ase_sf"/>
</dbReference>
<evidence type="ECO:0000313" key="6">
    <source>
        <dbReference type="Proteomes" id="UP000596661"/>
    </source>
</evidence>
<dbReference type="PANTHER" id="PTHR47074:SF48">
    <property type="entry name" value="POLYNUCLEOTIDYL TRANSFERASE, RIBONUCLEASE H-LIKE SUPERFAMILY PROTEIN"/>
    <property type="match status" value="1"/>
</dbReference>
<feature type="compositionally biased region" description="Polar residues" evidence="1">
    <location>
        <begin position="259"/>
        <end position="277"/>
    </location>
</feature>
<dbReference type="SUPFAM" id="SSF53098">
    <property type="entry name" value="Ribonuclease H-like"/>
    <property type="match status" value="1"/>
</dbReference>
<evidence type="ECO:0000256" key="1">
    <source>
        <dbReference type="SAM" id="MobiDB-lite"/>
    </source>
</evidence>
<evidence type="ECO:0000259" key="3">
    <source>
        <dbReference type="Pfam" id="PF13966"/>
    </source>
</evidence>
<dbReference type="InterPro" id="IPR025836">
    <property type="entry name" value="Zn_knuckle_CX2CX4HX4C"/>
</dbReference>
<dbReference type="InterPro" id="IPR052929">
    <property type="entry name" value="RNase_H-like_EbsB-rel"/>
</dbReference>
<feature type="domain" description="Zinc knuckle CX2CX4HX4C" evidence="4">
    <location>
        <begin position="131"/>
        <end position="178"/>
    </location>
</feature>
<dbReference type="Pfam" id="PF13456">
    <property type="entry name" value="RVT_3"/>
    <property type="match status" value="1"/>
</dbReference>
<dbReference type="GO" id="GO:0004523">
    <property type="term" value="F:RNA-DNA hybrid ribonuclease activity"/>
    <property type="evidence" value="ECO:0007669"/>
    <property type="project" value="InterPro"/>
</dbReference>
<evidence type="ECO:0000259" key="4">
    <source>
        <dbReference type="Pfam" id="PF14392"/>
    </source>
</evidence>
<dbReference type="PANTHER" id="PTHR47074">
    <property type="entry name" value="BNAC02G40300D PROTEIN"/>
    <property type="match status" value="1"/>
</dbReference>
<name>A0A803P1A9_CANSA</name>
<reference evidence="5" key="2">
    <citation type="submission" date="2021-03" db="UniProtKB">
        <authorList>
            <consortium name="EnsemblPlants"/>
        </authorList>
    </citation>
    <scope>IDENTIFICATION</scope>
</reference>
<dbReference type="InterPro" id="IPR026960">
    <property type="entry name" value="RVT-Znf"/>
</dbReference>
<evidence type="ECO:0000313" key="5">
    <source>
        <dbReference type="EnsemblPlants" id="cds.evm.model.02.49"/>
    </source>
</evidence>
<dbReference type="SUPFAM" id="SSF56219">
    <property type="entry name" value="DNase I-like"/>
    <property type="match status" value="1"/>
</dbReference>
<evidence type="ECO:0000259" key="2">
    <source>
        <dbReference type="Pfam" id="PF13456"/>
    </source>
</evidence>
<organism evidence="5 6">
    <name type="scientific">Cannabis sativa</name>
    <name type="common">Hemp</name>
    <name type="synonym">Marijuana</name>
    <dbReference type="NCBI Taxonomy" id="3483"/>
    <lineage>
        <taxon>Eukaryota</taxon>
        <taxon>Viridiplantae</taxon>
        <taxon>Streptophyta</taxon>
        <taxon>Embryophyta</taxon>
        <taxon>Tracheophyta</taxon>
        <taxon>Spermatophyta</taxon>
        <taxon>Magnoliopsida</taxon>
        <taxon>eudicotyledons</taxon>
        <taxon>Gunneridae</taxon>
        <taxon>Pentapetalae</taxon>
        <taxon>rosids</taxon>
        <taxon>fabids</taxon>
        <taxon>Rosales</taxon>
        <taxon>Cannabaceae</taxon>
        <taxon>Cannabis</taxon>
    </lineage>
</organism>
<dbReference type="EMBL" id="UZAU01000084">
    <property type="status" value="NOT_ANNOTATED_CDS"/>
    <property type="molecule type" value="Genomic_DNA"/>
</dbReference>
<dbReference type="Proteomes" id="UP000596661">
    <property type="component" value="Chromosome 2"/>
</dbReference>
<proteinExistence type="predicted"/>